<keyword evidence="4" id="KW-0067">ATP-binding</keyword>
<dbReference type="OrthoDB" id="9813719at2"/>
<evidence type="ECO:0000256" key="2">
    <source>
        <dbReference type="ARBA" id="ARBA00022695"/>
    </source>
</evidence>
<gene>
    <name evidence="9" type="ORF">DJ90_6020</name>
</gene>
<dbReference type="InterPro" id="IPR003812">
    <property type="entry name" value="Fido"/>
</dbReference>
<dbReference type="STRING" id="44252.DJ90_6020"/>
<keyword evidence="1" id="KW-0808">Transferase</keyword>
<evidence type="ECO:0000313" key="9">
    <source>
        <dbReference type="EMBL" id="KFM93810.1"/>
    </source>
</evidence>
<evidence type="ECO:0000256" key="1">
    <source>
        <dbReference type="ARBA" id="ARBA00022679"/>
    </source>
</evidence>
<dbReference type="SUPFAM" id="SSF140931">
    <property type="entry name" value="Fic-like"/>
    <property type="match status" value="1"/>
</dbReference>
<evidence type="ECO:0000256" key="4">
    <source>
        <dbReference type="ARBA" id="ARBA00022840"/>
    </source>
</evidence>
<comment type="catalytic activity">
    <reaction evidence="6">
        <text>L-threonyl-[protein] + ATP = 3-O-(5'-adenylyl)-L-threonyl-[protein] + diphosphate</text>
        <dbReference type="Rhea" id="RHEA:54292"/>
        <dbReference type="Rhea" id="RHEA-COMP:11060"/>
        <dbReference type="Rhea" id="RHEA-COMP:13847"/>
        <dbReference type="ChEBI" id="CHEBI:30013"/>
        <dbReference type="ChEBI" id="CHEBI:30616"/>
        <dbReference type="ChEBI" id="CHEBI:33019"/>
        <dbReference type="ChEBI" id="CHEBI:138113"/>
        <dbReference type="EC" id="2.7.7.108"/>
    </reaction>
</comment>
<dbReference type="HOGENOM" id="CLU_080158_0_2_9"/>
<sequence length="196" mass="22766">MYELGESRYCYPGSDVLINIPGFKEQKQLDAFERLVTADRLRILGLRPLKGNYDLKHLCDIHRFIFKDVYPFAGELREEDIAKGNFRFATVKFLVNQTNQLLNELKQDNYLKGLPFDGFVNKLTYYLTELNVLHPFREGNGRTQREFIRCLGLESGYLIDWTAVDPKTILSAMILSPINNTELRNVLNVLLKNRSD</sequence>
<evidence type="ECO:0000256" key="3">
    <source>
        <dbReference type="ARBA" id="ARBA00022741"/>
    </source>
</evidence>
<keyword evidence="2" id="KW-0548">Nucleotidyltransferase</keyword>
<dbReference type="InterPro" id="IPR036597">
    <property type="entry name" value="Fido-like_dom_sf"/>
</dbReference>
<evidence type="ECO:0000256" key="7">
    <source>
        <dbReference type="ARBA" id="ARBA00048696"/>
    </source>
</evidence>
<comment type="caution">
    <text evidence="9">The sequence shown here is derived from an EMBL/GenBank/DDBJ whole genome shotgun (WGS) entry which is preliminary data.</text>
</comment>
<organism evidence="9 10">
    <name type="scientific">Paenibacillus macerans</name>
    <name type="common">Bacillus macerans</name>
    <dbReference type="NCBI Taxonomy" id="44252"/>
    <lineage>
        <taxon>Bacteria</taxon>
        <taxon>Bacillati</taxon>
        <taxon>Bacillota</taxon>
        <taxon>Bacilli</taxon>
        <taxon>Bacillales</taxon>
        <taxon>Paenibacillaceae</taxon>
        <taxon>Paenibacillus</taxon>
    </lineage>
</organism>
<protein>
    <recommendedName>
        <fullName evidence="5">protein adenylyltransferase</fullName>
        <ecNumber evidence="5">2.7.7.108</ecNumber>
    </recommendedName>
</protein>
<dbReference type="Gene3D" id="1.10.3290.10">
    <property type="entry name" value="Fido-like domain"/>
    <property type="match status" value="1"/>
</dbReference>
<proteinExistence type="predicted"/>
<dbReference type="EC" id="2.7.7.108" evidence="5"/>
<comment type="catalytic activity">
    <reaction evidence="7">
        <text>L-tyrosyl-[protein] + ATP = O-(5'-adenylyl)-L-tyrosyl-[protein] + diphosphate</text>
        <dbReference type="Rhea" id="RHEA:54288"/>
        <dbReference type="Rhea" id="RHEA-COMP:10136"/>
        <dbReference type="Rhea" id="RHEA-COMP:13846"/>
        <dbReference type="ChEBI" id="CHEBI:30616"/>
        <dbReference type="ChEBI" id="CHEBI:33019"/>
        <dbReference type="ChEBI" id="CHEBI:46858"/>
        <dbReference type="ChEBI" id="CHEBI:83624"/>
        <dbReference type="EC" id="2.7.7.108"/>
    </reaction>
</comment>
<evidence type="ECO:0000256" key="5">
    <source>
        <dbReference type="ARBA" id="ARBA00034531"/>
    </source>
</evidence>
<evidence type="ECO:0000256" key="6">
    <source>
        <dbReference type="ARBA" id="ARBA00047939"/>
    </source>
</evidence>
<dbReference type="PATRIC" id="fig|44252.3.peg.5970"/>
<dbReference type="GO" id="GO:0005524">
    <property type="term" value="F:ATP binding"/>
    <property type="evidence" value="ECO:0007669"/>
    <property type="project" value="UniProtKB-KW"/>
</dbReference>
<evidence type="ECO:0000259" key="8">
    <source>
        <dbReference type="PROSITE" id="PS51459"/>
    </source>
</evidence>
<keyword evidence="10" id="KW-1185">Reference proteome</keyword>
<feature type="domain" description="Fido" evidence="8">
    <location>
        <begin position="53"/>
        <end position="192"/>
    </location>
</feature>
<dbReference type="PANTHER" id="PTHR39560:SF1">
    <property type="entry name" value="PROTEIN ADENYLYLTRANSFERASE FIC-RELATED"/>
    <property type="match status" value="1"/>
</dbReference>
<dbReference type="EMBL" id="JMQA01000051">
    <property type="protein sequence ID" value="KFM93810.1"/>
    <property type="molecule type" value="Genomic_DNA"/>
</dbReference>
<reference evidence="9 10" key="1">
    <citation type="submission" date="2014-04" db="EMBL/GenBank/DDBJ databases">
        <authorList>
            <person name="Bishop-Lilly K.A."/>
            <person name="Broomall S.M."/>
            <person name="Chain P.S."/>
            <person name="Chertkov O."/>
            <person name="Coyne S.R."/>
            <person name="Daligault H.E."/>
            <person name="Davenport K.W."/>
            <person name="Erkkila T."/>
            <person name="Frey K.G."/>
            <person name="Gibbons H.S."/>
            <person name="Gu W."/>
            <person name="Jaissle J."/>
            <person name="Johnson S.L."/>
            <person name="Koroleva G.I."/>
            <person name="Ladner J.T."/>
            <person name="Lo C.-C."/>
            <person name="Minogue T.D."/>
            <person name="Munk C."/>
            <person name="Palacios G.F."/>
            <person name="Redden C.L."/>
            <person name="Rosenzweig C.N."/>
            <person name="Scholz M.B."/>
            <person name="Teshima H."/>
            <person name="Xu Y."/>
        </authorList>
    </citation>
    <scope>NUCLEOTIDE SEQUENCE [LARGE SCALE GENOMIC DNA]</scope>
    <source>
        <strain evidence="9 10">8244</strain>
    </source>
</reference>
<dbReference type="GO" id="GO:0070733">
    <property type="term" value="F:AMPylase activity"/>
    <property type="evidence" value="ECO:0007669"/>
    <property type="project" value="UniProtKB-EC"/>
</dbReference>
<dbReference type="AlphaFoldDB" id="A0A090YNT3"/>
<dbReference type="GO" id="GO:0051302">
    <property type="term" value="P:regulation of cell division"/>
    <property type="evidence" value="ECO:0007669"/>
    <property type="project" value="TreeGrafter"/>
</dbReference>
<keyword evidence="3" id="KW-0547">Nucleotide-binding</keyword>
<name>A0A090YNT3_PAEMA</name>
<evidence type="ECO:0000313" key="10">
    <source>
        <dbReference type="Proteomes" id="UP000029278"/>
    </source>
</evidence>
<dbReference type="Proteomes" id="UP000029278">
    <property type="component" value="Unassembled WGS sequence"/>
</dbReference>
<dbReference type="PROSITE" id="PS51459">
    <property type="entry name" value="FIDO"/>
    <property type="match status" value="1"/>
</dbReference>
<dbReference type="RefSeq" id="WP_036626982.1">
    <property type="nucleotide sequence ID" value="NZ_BGML01000027.1"/>
</dbReference>
<accession>A0A090YNT3</accession>
<dbReference type="Pfam" id="PF02661">
    <property type="entry name" value="Fic"/>
    <property type="match status" value="1"/>
</dbReference>
<dbReference type="GeneID" id="77010141"/>
<dbReference type="PANTHER" id="PTHR39560">
    <property type="entry name" value="PROTEIN ADENYLYLTRANSFERASE FIC-RELATED"/>
    <property type="match status" value="1"/>
</dbReference>